<dbReference type="EMBL" id="GIKN01007820">
    <property type="protein sequence ID" value="NIE50093.1"/>
    <property type="molecule type" value="Transcribed_RNA"/>
</dbReference>
<accession>A0A6G5AIG9</accession>
<protein>
    <submittedName>
        <fullName evidence="1">Uncharacterized protein</fullName>
    </submittedName>
</protein>
<reference evidence="1" key="1">
    <citation type="submission" date="2020-03" db="EMBL/GenBank/DDBJ databases">
        <title>A transcriptome and proteome of the tick Rhipicephalus microplus shaped by the genetic composition of its hosts and developmental stage.</title>
        <authorList>
            <person name="Garcia G.R."/>
            <person name="Ribeiro J.M.C."/>
            <person name="Maruyama S.R."/>
            <person name="Gardinasse L.G."/>
            <person name="Nelson K."/>
            <person name="Ferreira B.R."/>
            <person name="Andrade T.G."/>
            <person name="Santos I.K.F.M."/>
        </authorList>
    </citation>
    <scope>NUCLEOTIDE SEQUENCE</scope>
    <source>
        <strain evidence="1">NSGR</strain>
        <tissue evidence="1">Salivary glands</tissue>
    </source>
</reference>
<proteinExistence type="predicted"/>
<sequence>MSSPVYIQDPSACYGVYLGSWKFRSLVICHRFRRIRAYGVTGCPLNGKHVTFTCGYYMPIPVMQTYTCYLTKIAPVTLALPLGNGPSLQWHGQLRQLATWLIPHDTASVRAQQRPYGAHVIHICTQNTMT</sequence>
<name>A0A6G5AIG9_RHIMP</name>
<organism evidence="1">
    <name type="scientific">Rhipicephalus microplus</name>
    <name type="common">Cattle tick</name>
    <name type="synonym">Boophilus microplus</name>
    <dbReference type="NCBI Taxonomy" id="6941"/>
    <lineage>
        <taxon>Eukaryota</taxon>
        <taxon>Metazoa</taxon>
        <taxon>Ecdysozoa</taxon>
        <taxon>Arthropoda</taxon>
        <taxon>Chelicerata</taxon>
        <taxon>Arachnida</taxon>
        <taxon>Acari</taxon>
        <taxon>Parasitiformes</taxon>
        <taxon>Ixodida</taxon>
        <taxon>Ixodoidea</taxon>
        <taxon>Ixodidae</taxon>
        <taxon>Rhipicephalinae</taxon>
        <taxon>Rhipicephalus</taxon>
        <taxon>Boophilus</taxon>
    </lineage>
</organism>
<evidence type="ECO:0000313" key="1">
    <source>
        <dbReference type="EMBL" id="NIE50093.1"/>
    </source>
</evidence>
<dbReference type="AlphaFoldDB" id="A0A6G5AIG9"/>